<reference evidence="10" key="1">
    <citation type="submission" date="2021-11" db="EMBL/GenBank/DDBJ databases">
        <title>Cultivation dependent microbiological survey of springs from the worlds oldest radium mine currently devoted to the extraction of radon-saturated water.</title>
        <authorList>
            <person name="Kapinusova G."/>
            <person name="Smrhova T."/>
            <person name="Strejcek M."/>
            <person name="Suman J."/>
            <person name="Jani K."/>
            <person name="Pajer P."/>
            <person name="Uhlik O."/>
        </authorList>
    </citation>
    <scope>NUCLEOTIDE SEQUENCE [LARGE SCALE GENOMIC DNA]</scope>
    <source>
        <strain evidence="10">J379</strain>
    </source>
</reference>
<keyword evidence="7" id="KW-0732">Signal</keyword>
<evidence type="ECO:0000256" key="5">
    <source>
        <dbReference type="ARBA" id="ARBA00023136"/>
    </source>
</evidence>
<feature type="signal peptide" evidence="7">
    <location>
        <begin position="1"/>
        <end position="25"/>
    </location>
</feature>
<evidence type="ECO:0000256" key="2">
    <source>
        <dbReference type="ARBA" id="ARBA00022475"/>
    </source>
</evidence>
<evidence type="ECO:0000256" key="3">
    <source>
        <dbReference type="ARBA" id="ARBA00022692"/>
    </source>
</evidence>
<dbReference type="EMBL" id="CP088295">
    <property type="protein sequence ID" value="UUY01552.1"/>
    <property type="molecule type" value="Genomic_DNA"/>
</dbReference>
<evidence type="ECO:0000313" key="10">
    <source>
        <dbReference type="Proteomes" id="UP001058860"/>
    </source>
</evidence>
<sequence>MRLGVFVGLALAVAIGLGAAVSPFASPQPDGLERVAEDHGFTGAGTSHAAPVADYAFPGVTDEKAATAAAGLAGTLLVFALGAGLAVTLRRRSGHPA</sequence>
<dbReference type="Pfam" id="PF13190">
    <property type="entry name" value="PDGLE"/>
    <property type="match status" value="1"/>
</dbReference>
<evidence type="ECO:0000256" key="1">
    <source>
        <dbReference type="ARBA" id="ARBA00004236"/>
    </source>
</evidence>
<evidence type="ECO:0000256" key="6">
    <source>
        <dbReference type="SAM" id="Phobius"/>
    </source>
</evidence>
<feature type="chain" id="PRO_5046368514" evidence="7">
    <location>
        <begin position="26"/>
        <end position="97"/>
    </location>
</feature>
<dbReference type="InterPro" id="IPR025937">
    <property type="entry name" value="PDGLE_dom"/>
</dbReference>
<keyword evidence="5 6" id="KW-0472">Membrane</keyword>
<evidence type="ECO:0000259" key="8">
    <source>
        <dbReference type="Pfam" id="PF13190"/>
    </source>
</evidence>
<evidence type="ECO:0000256" key="7">
    <source>
        <dbReference type="SAM" id="SignalP"/>
    </source>
</evidence>
<keyword evidence="4 6" id="KW-1133">Transmembrane helix</keyword>
<feature type="transmembrane region" description="Helical" evidence="6">
    <location>
        <begin position="65"/>
        <end position="89"/>
    </location>
</feature>
<keyword evidence="10" id="KW-1185">Reference proteome</keyword>
<keyword evidence="3 6" id="KW-0812">Transmembrane</keyword>
<gene>
    <name evidence="9" type="ORF">LRS13_12485</name>
</gene>
<accession>A0ABY5PAP7</accession>
<evidence type="ECO:0000256" key="4">
    <source>
        <dbReference type="ARBA" id="ARBA00022989"/>
    </source>
</evidence>
<evidence type="ECO:0000313" key="9">
    <source>
        <dbReference type="EMBL" id="UUY01552.1"/>
    </source>
</evidence>
<name>A0ABY5PAP7_9ACTN</name>
<keyword evidence="2" id="KW-1003">Cell membrane</keyword>
<proteinExistence type="predicted"/>
<comment type="subcellular location">
    <subcellularLocation>
        <location evidence="1">Cell membrane</location>
    </subcellularLocation>
</comment>
<organism evidence="9 10">
    <name type="scientific">Svornostia abyssi</name>
    <dbReference type="NCBI Taxonomy" id="2898438"/>
    <lineage>
        <taxon>Bacteria</taxon>
        <taxon>Bacillati</taxon>
        <taxon>Actinomycetota</taxon>
        <taxon>Thermoleophilia</taxon>
        <taxon>Solirubrobacterales</taxon>
        <taxon>Baekduiaceae</taxon>
        <taxon>Svornostia</taxon>
    </lineage>
</organism>
<feature type="domain" description="PDGLE" evidence="8">
    <location>
        <begin position="6"/>
        <end position="91"/>
    </location>
</feature>
<dbReference type="RefSeq" id="WP_353862108.1">
    <property type="nucleotide sequence ID" value="NZ_CP088295.1"/>
</dbReference>
<protein>
    <submittedName>
        <fullName evidence="9">PDGLE domain-containing protein</fullName>
    </submittedName>
</protein>
<dbReference type="Proteomes" id="UP001058860">
    <property type="component" value="Chromosome"/>
</dbReference>